<evidence type="ECO:0000313" key="6">
    <source>
        <dbReference type="Proteomes" id="UP000515211"/>
    </source>
</evidence>
<dbReference type="Proteomes" id="UP000515211">
    <property type="component" value="Chromosome 7"/>
</dbReference>
<evidence type="ECO:0000256" key="3">
    <source>
        <dbReference type="ARBA" id="ARBA00022679"/>
    </source>
</evidence>
<dbReference type="Pfam" id="PF00201">
    <property type="entry name" value="UDPGT"/>
    <property type="match status" value="1"/>
</dbReference>
<name>A0A6P4B4K5_ARADU</name>
<dbReference type="CDD" id="cd03784">
    <property type="entry name" value="GT1_Gtf-like"/>
    <property type="match status" value="1"/>
</dbReference>
<evidence type="ECO:0000256" key="4">
    <source>
        <dbReference type="RuleBase" id="RU003718"/>
    </source>
</evidence>
<dbReference type="FunFam" id="3.40.50.2000:FF:000080">
    <property type="entry name" value="Glycosyltransferase"/>
    <property type="match status" value="1"/>
</dbReference>
<dbReference type="GO" id="GO:0035251">
    <property type="term" value="F:UDP-glucosyltransferase activity"/>
    <property type="evidence" value="ECO:0007669"/>
    <property type="project" value="InterPro"/>
</dbReference>
<dbReference type="SMR" id="A0A6P4B4K5"/>
<dbReference type="PROSITE" id="PS00375">
    <property type="entry name" value="UDPGT"/>
    <property type="match status" value="1"/>
</dbReference>
<evidence type="ECO:0000313" key="7">
    <source>
        <dbReference type="RefSeq" id="XP_015932073.1"/>
    </source>
</evidence>
<keyword evidence="3 4" id="KW-0808">Transferase</keyword>
<reference evidence="6" key="1">
    <citation type="journal article" date="2016" name="Nat. Genet.">
        <title>The genome sequences of Arachis duranensis and Arachis ipaensis, the diploid ancestors of cultivated peanut.</title>
        <authorList>
            <person name="Bertioli D.J."/>
            <person name="Cannon S.B."/>
            <person name="Froenicke L."/>
            <person name="Huang G."/>
            <person name="Farmer A.D."/>
            <person name="Cannon E.K."/>
            <person name="Liu X."/>
            <person name="Gao D."/>
            <person name="Clevenger J."/>
            <person name="Dash S."/>
            <person name="Ren L."/>
            <person name="Moretzsohn M.C."/>
            <person name="Shirasawa K."/>
            <person name="Huang W."/>
            <person name="Vidigal B."/>
            <person name="Abernathy B."/>
            <person name="Chu Y."/>
            <person name="Niederhuth C.E."/>
            <person name="Umale P."/>
            <person name="Araujo A.C."/>
            <person name="Kozik A."/>
            <person name="Kim K.D."/>
            <person name="Burow M.D."/>
            <person name="Varshney R.K."/>
            <person name="Wang X."/>
            <person name="Zhang X."/>
            <person name="Barkley N."/>
            <person name="Guimaraes P.M."/>
            <person name="Isobe S."/>
            <person name="Guo B."/>
            <person name="Liao B."/>
            <person name="Stalker H.T."/>
            <person name="Schmitz R.J."/>
            <person name="Scheffler B.E."/>
            <person name="Leal-Bertioli S.C."/>
            <person name="Xun X."/>
            <person name="Jackson S.A."/>
            <person name="Michelmore R."/>
            <person name="Ozias-Akins P."/>
        </authorList>
    </citation>
    <scope>NUCLEOTIDE SEQUENCE [LARGE SCALE GENOMIC DNA]</scope>
    <source>
        <strain evidence="6">cv. V14167</strain>
    </source>
</reference>
<dbReference type="PANTHER" id="PTHR48048">
    <property type="entry name" value="GLYCOSYLTRANSFERASE"/>
    <property type="match status" value="1"/>
</dbReference>
<dbReference type="OrthoDB" id="5835829at2759"/>
<keyword evidence="2 4" id="KW-0328">Glycosyltransferase</keyword>
<keyword evidence="6" id="KW-1185">Reference proteome</keyword>
<dbReference type="InterPro" id="IPR035595">
    <property type="entry name" value="UDP_glycos_trans_CS"/>
</dbReference>
<dbReference type="SUPFAM" id="SSF53756">
    <property type="entry name" value="UDP-Glycosyltransferase/glycogen phosphorylase"/>
    <property type="match status" value="1"/>
</dbReference>
<dbReference type="PANTHER" id="PTHR48048:SF94">
    <property type="entry name" value="GLYCOSYLTRANSFERASE"/>
    <property type="match status" value="1"/>
</dbReference>
<protein>
    <recommendedName>
        <fullName evidence="5">Glycosyltransferase</fullName>
        <ecNumber evidence="5">2.4.1.-</ecNumber>
    </recommendedName>
</protein>
<evidence type="ECO:0000256" key="1">
    <source>
        <dbReference type="ARBA" id="ARBA00009995"/>
    </source>
</evidence>
<comment type="similarity">
    <text evidence="1 4">Belongs to the UDP-glycosyltransferase family.</text>
</comment>
<dbReference type="RefSeq" id="XP_015932073.1">
    <property type="nucleotide sequence ID" value="XM_016076587.3"/>
</dbReference>
<accession>A0A6P4B4K5</accession>
<proteinExistence type="inferred from homology"/>
<dbReference type="EC" id="2.4.1.-" evidence="5"/>
<reference evidence="7" key="2">
    <citation type="submission" date="2025-08" db="UniProtKB">
        <authorList>
            <consortium name="RefSeq"/>
        </authorList>
    </citation>
    <scope>IDENTIFICATION</scope>
    <source>
        <tissue evidence="7">Whole plant</tissue>
    </source>
</reference>
<dbReference type="KEGG" id="adu:107458381"/>
<evidence type="ECO:0000256" key="5">
    <source>
        <dbReference type="RuleBase" id="RU362057"/>
    </source>
</evidence>
<evidence type="ECO:0000256" key="2">
    <source>
        <dbReference type="ARBA" id="ARBA00022676"/>
    </source>
</evidence>
<dbReference type="Gene3D" id="3.40.50.2000">
    <property type="entry name" value="Glycogen Phosphorylase B"/>
    <property type="match status" value="2"/>
</dbReference>
<dbReference type="FunFam" id="3.40.50.2000:FF:000056">
    <property type="entry name" value="Glycosyltransferase"/>
    <property type="match status" value="1"/>
</dbReference>
<gene>
    <name evidence="7" type="primary">LOC107458381</name>
</gene>
<organism evidence="6 7">
    <name type="scientific">Arachis duranensis</name>
    <name type="common">Wild peanut</name>
    <dbReference type="NCBI Taxonomy" id="130453"/>
    <lineage>
        <taxon>Eukaryota</taxon>
        <taxon>Viridiplantae</taxon>
        <taxon>Streptophyta</taxon>
        <taxon>Embryophyta</taxon>
        <taxon>Tracheophyta</taxon>
        <taxon>Spermatophyta</taxon>
        <taxon>Magnoliopsida</taxon>
        <taxon>eudicotyledons</taxon>
        <taxon>Gunneridae</taxon>
        <taxon>Pentapetalae</taxon>
        <taxon>rosids</taxon>
        <taxon>fabids</taxon>
        <taxon>Fabales</taxon>
        <taxon>Fabaceae</taxon>
        <taxon>Papilionoideae</taxon>
        <taxon>50 kb inversion clade</taxon>
        <taxon>dalbergioids sensu lato</taxon>
        <taxon>Dalbergieae</taxon>
        <taxon>Pterocarpus clade</taxon>
        <taxon>Arachis</taxon>
    </lineage>
</organism>
<dbReference type="InterPro" id="IPR002213">
    <property type="entry name" value="UDP_glucos_trans"/>
</dbReference>
<dbReference type="AlphaFoldDB" id="A0A6P4B4K5"/>
<dbReference type="GeneID" id="107458381"/>
<sequence length="489" mass="54821">MIIKAKVKHKRKKSSPTTHRIEIMETNRAELIFLPTPGFGHLVSALELAKILINYDNDLSITILYIKFPFAPCADSHIQSVVSSWPQIKLIDIPEVEPPPQEVLMKSVEHYILVFMESLKPHVKNTIQKMLSSYHDSDSNPVIGLVMDYFCLPMVDVAKELGVPSYMFMTSNVGFTALNVALLERKIDDPFTDSDTDLLIPGISSPVPSNVLPSPAFNRDGYAAYYKLAQRFKDTKGIIVNSFYEVEKHAIDALSDVKTTPIYAVGPLIDIKGHPNPKLDQMQHDKILKWLDEQPDSSVVFLCFGSMGSFGPSQTREIATALQHSGIRFLWAMCLPPNSDNTDRTLPEGFLEWMEGRGMICGWAPQVEVLAHKAIGGFVSHCGWNSILESLWFGVPILTWPIYAEQQLNAFRMVKEFGLAVEMRLDYRTGSDVVMADEIENGLKKLMDRDNVVHKKVKEMKNMARKAVLKGGSSFTSLGELINNMKGSK</sequence>
<dbReference type="InterPro" id="IPR050481">
    <property type="entry name" value="UDP-glycosyltransf_plant"/>
</dbReference>